<feature type="chain" id="PRO_5046806724" evidence="3">
    <location>
        <begin position="32"/>
        <end position="135"/>
    </location>
</feature>
<evidence type="ECO:0000313" key="5">
    <source>
        <dbReference type="Proteomes" id="UP001501627"/>
    </source>
</evidence>
<dbReference type="RefSeq" id="WP_103045428.1">
    <property type="nucleotide sequence ID" value="NZ_BAABBP010000003.1"/>
</dbReference>
<dbReference type="Pfam" id="PF00545">
    <property type="entry name" value="Ribonuclease"/>
    <property type="match status" value="1"/>
</dbReference>
<evidence type="ECO:0000313" key="4">
    <source>
        <dbReference type="EMBL" id="GAA3984434.1"/>
    </source>
</evidence>
<dbReference type="Gene3D" id="3.10.450.30">
    <property type="entry name" value="Microbial ribonucleases"/>
    <property type="match status" value="1"/>
</dbReference>
<sequence length="135" mass="14736">MLQAVARAAHKTGWVCAVACALAWPAPAALARQAGVDAEASAPIALAQLPAQGRTTYRRILAGGPFPYEKDGTVFGNRERLLPLQRRGYYLEYTVRTPGMRSRGARRIICGGAPRTPDACYYTGDHYASFRQIRP</sequence>
<keyword evidence="3" id="KW-0732">Signal</keyword>
<dbReference type="SUPFAM" id="SSF53933">
    <property type="entry name" value="Microbial ribonucleases"/>
    <property type="match status" value="1"/>
</dbReference>
<keyword evidence="2" id="KW-0378">Hydrolase</keyword>
<reference evidence="5" key="1">
    <citation type="journal article" date="2019" name="Int. J. Syst. Evol. Microbiol.">
        <title>The Global Catalogue of Microorganisms (GCM) 10K type strain sequencing project: providing services to taxonomists for standard genome sequencing and annotation.</title>
        <authorList>
            <consortium name="The Broad Institute Genomics Platform"/>
            <consortium name="The Broad Institute Genome Sequencing Center for Infectious Disease"/>
            <person name="Wu L."/>
            <person name="Ma J."/>
        </authorList>
    </citation>
    <scope>NUCLEOTIDE SEQUENCE [LARGE SCALE GENOMIC DNA]</scope>
    <source>
        <strain evidence="5">JCM 17561</strain>
    </source>
</reference>
<gene>
    <name evidence="4" type="ORF">GCM10022279_04590</name>
</gene>
<name>A0ABP7QM76_9BURK</name>
<dbReference type="EMBL" id="BAABBP010000003">
    <property type="protein sequence ID" value="GAA3984434.1"/>
    <property type="molecule type" value="Genomic_DNA"/>
</dbReference>
<comment type="caution">
    <text evidence="4">The sequence shown here is derived from an EMBL/GenBank/DDBJ whole genome shotgun (WGS) entry which is preliminary data.</text>
</comment>
<proteinExistence type="predicted"/>
<dbReference type="InterPro" id="IPR016191">
    <property type="entry name" value="Ribonuclease/ribotoxin"/>
</dbReference>
<organism evidence="4 5">
    <name type="scientific">Comamonas faecalis</name>
    <dbReference type="NCBI Taxonomy" id="1387849"/>
    <lineage>
        <taxon>Bacteria</taxon>
        <taxon>Pseudomonadati</taxon>
        <taxon>Pseudomonadota</taxon>
        <taxon>Betaproteobacteria</taxon>
        <taxon>Burkholderiales</taxon>
        <taxon>Comamonadaceae</taxon>
        <taxon>Comamonas</taxon>
    </lineage>
</organism>
<keyword evidence="5" id="KW-1185">Reference proteome</keyword>
<keyword evidence="1" id="KW-0540">Nuclease</keyword>
<evidence type="ECO:0000256" key="3">
    <source>
        <dbReference type="SAM" id="SignalP"/>
    </source>
</evidence>
<protein>
    <submittedName>
        <fullName evidence="4">Ribonuclease</fullName>
    </submittedName>
</protein>
<dbReference type="Proteomes" id="UP001501627">
    <property type="component" value="Unassembled WGS sequence"/>
</dbReference>
<accession>A0ABP7QM76</accession>
<dbReference type="InterPro" id="IPR000026">
    <property type="entry name" value="N1-like"/>
</dbReference>
<feature type="signal peptide" evidence="3">
    <location>
        <begin position="1"/>
        <end position="31"/>
    </location>
</feature>
<evidence type="ECO:0000256" key="1">
    <source>
        <dbReference type="ARBA" id="ARBA00022722"/>
    </source>
</evidence>
<evidence type="ECO:0000256" key="2">
    <source>
        <dbReference type="ARBA" id="ARBA00022801"/>
    </source>
</evidence>